<reference evidence="1" key="1">
    <citation type="journal article" date="2019" name="bioRxiv">
        <title>The Genome of the Zebra Mussel, Dreissena polymorpha: A Resource for Invasive Species Research.</title>
        <authorList>
            <person name="McCartney M.A."/>
            <person name="Auch B."/>
            <person name="Kono T."/>
            <person name="Mallez S."/>
            <person name="Zhang Y."/>
            <person name="Obille A."/>
            <person name="Becker A."/>
            <person name="Abrahante J.E."/>
            <person name="Garbe J."/>
            <person name="Badalamenti J.P."/>
            <person name="Herman A."/>
            <person name="Mangelson H."/>
            <person name="Liachko I."/>
            <person name="Sullivan S."/>
            <person name="Sone E.D."/>
            <person name="Koren S."/>
            <person name="Silverstein K.A.T."/>
            <person name="Beckman K.B."/>
            <person name="Gohl D.M."/>
        </authorList>
    </citation>
    <scope>NUCLEOTIDE SEQUENCE</scope>
    <source>
        <strain evidence="1">Duluth1</strain>
        <tissue evidence="1">Whole animal</tissue>
    </source>
</reference>
<proteinExistence type="predicted"/>
<name>A0A9D4LYS7_DREPO</name>
<reference evidence="1" key="2">
    <citation type="submission" date="2020-11" db="EMBL/GenBank/DDBJ databases">
        <authorList>
            <person name="McCartney M.A."/>
            <person name="Auch B."/>
            <person name="Kono T."/>
            <person name="Mallez S."/>
            <person name="Becker A."/>
            <person name="Gohl D.M."/>
            <person name="Silverstein K.A.T."/>
            <person name="Koren S."/>
            <person name="Bechman K.B."/>
            <person name="Herman A."/>
            <person name="Abrahante J.E."/>
            <person name="Garbe J."/>
        </authorList>
    </citation>
    <scope>NUCLEOTIDE SEQUENCE</scope>
    <source>
        <strain evidence="1">Duluth1</strain>
        <tissue evidence="1">Whole animal</tissue>
    </source>
</reference>
<evidence type="ECO:0000313" key="1">
    <source>
        <dbReference type="EMBL" id="KAH3866229.1"/>
    </source>
</evidence>
<dbReference type="AlphaFoldDB" id="A0A9D4LYS7"/>
<accession>A0A9D4LYS7</accession>
<protein>
    <submittedName>
        <fullName evidence="1">Uncharacterized protein</fullName>
    </submittedName>
</protein>
<evidence type="ECO:0000313" key="2">
    <source>
        <dbReference type="Proteomes" id="UP000828390"/>
    </source>
</evidence>
<organism evidence="1 2">
    <name type="scientific">Dreissena polymorpha</name>
    <name type="common">Zebra mussel</name>
    <name type="synonym">Mytilus polymorpha</name>
    <dbReference type="NCBI Taxonomy" id="45954"/>
    <lineage>
        <taxon>Eukaryota</taxon>
        <taxon>Metazoa</taxon>
        <taxon>Spiralia</taxon>
        <taxon>Lophotrochozoa</taxon>
        <taxon>Mollusca</taxon>
        <taxon>Bivalvia</taxon>
        <taxon>Autobranchia</taxon>
        <taxon>Heteroconchia</taxon>
        <taxon>Euheterodonta</taxon>
        <taxon>Imparidentia</taxon>
        <taxon>Neoheterodontei</taxon>
        <taxon>Myida</taxon>
        <taxon>Dreissenoidea</taxon>
        <taxon>Dreissenidae</taxon>
        <taxon>Dreissena</taxon>
    </lineage>
</organism>
<comment type="caution">
    <text evidence="1">The sequence shown here is derived from an EMBL/GenBank/DDBJ whole genome shotgun (WGS) entry which is preliminary data.</text>
</comment>
<sequence>MHIVHLCMPCYPKFHWTEHLLLQITQLQCVHMSGNNPQCRCRIPRMDLDLDGYVEETNSGFYSTVVKCAIAALLLF</sequence>
<dbReference type="EMBL" id="JAIWYP010000002">
    <property type="protein sequence ID" value="KAH3866229.1"/>
    <property type="molecule type" value="Genomic_DNA"/>
</dbReference>
<dbReference type="Proteomes" id="UP000828390">
    <property type="component" value="Unassembled WGS sequence"/>
</dbReference>
<keyword evidence="2" id="KW-1185">Reference proteome</keyword>
<gene>
    <name evidence="1" type="ORF">DPMN_029288</name>
</gene>